<dbReference type="PROSITE" id="PS51257">
    <property type="entry name" value="PROKAR_LIPOPROTEIN"/>
    <property type="match status" value="1"/>
</dbReference>
<dbReference type="EMBL" id="FUWY01000009">
    <property type="protein sequence ID" value="SKA01158.1"/>
    <property type="molecule type" value="Genomic_DNA"/>
</dbReference>
<organism evidence="3 4">
    <name type="scientific">Anaerorhabdus furcosa</name>
    <dbReference type="NCBI Taxonomy" id="118967"/>
    <lineage>
        <taxon>Bacteria</taxon>
        <taxon>Bacillati</taxon>
        <taxon>Bacillota</taxon>
        <taxon>Erysipelotrichia</taxon>
        <taxon>Erysipelotrichales</taxon>
        <taxon>Erysipelotrichaceae</taxon>
        <taxon>Anaerorhabdus</taxon>
    </lineage>
</organism>
<feature type="chain" id="PRO_5038477623" description="DUF1307 domain-containing protein" evidence="2">
    <location>
        <begin position="21"/>
        <end position="170"/>
    </location>
</feature>
<dbReference type="RefSeq" id="WP_078712779.1">
    <property type="nucleotide sequence ID" value="NZ_FUWY01000009.1"/>
</dbReference>
<evidence type="ECO:0008006" key="5">
    <source>
        <dbReference type="Google" id="ProtNLM"/>
    </source>
</evidence>
<feature type="signal peptide" evidence="2">
    <location>
        <begin position="1"/>
        <end position="20"/>
    </location>
</feature>
<sequence length="170" mass="17912">MKKIFLGLMALALIAGCSTKPTEPTPTATPNATVTPETTPNANQPATGDVLLACETVSDNDTIVVTLNGTDGMVTEITQEVRYGLTADRDAETIKKSLEADKEANKNIEGVTFVVEETDAAIIQKVTYQLDKLDADMIANAGLEGLANADGKYALADVQKVFETSGATCK</sequence>
<proteinExistence type="predicted"/>
<evidence type="ECO:0000313" key="3">
    <source>
        <dbReference type="EMBL" id="SKA01158.1"/>
    </source>
</evidence>
<accession>A0A1T4QD44</accession>
<evidence type="ECO:0000256" key="2">
    <source>
        <dbReference type="SAM" id="SignalP"/>
    </source>
</evidence>
<evidence type="ECO:0000256" key="1">
    <source>
        <dbReference type="SAM" id="MobiDB-lite"/>
    </source>
</evidence>
<keyword evidence="4" id="KW-1185">Reference proteome</keyword>
<name>A0A1T4QD44_9FIRM</name>
<feature type="compositionally biased region" description="Low complexity" evidence="1">
    <location>
        <begin position="21"/>
        <end position="43"/>
    </location>
</feature>
<gene>
    <name evidence="3" type="ORF">SAMN02745191_2394</name>
</gene>
<evidence type="ECO:0000313" key="4">
    <source>
        <dbReference type="Proteomes" id="UP000243297"/>
    </source>
</evidence>
<dbReference type="Proteomes" id="UP000243297">
    <property type="component" value="Unassembled WGS sequence"/>
</dbReference>
<keyword evidence="2" id="KW-0732">Signal</keyword>
<protein>
    <recommendedName>
        <fullName evidence="5">DUF1307 domain-containing protein</fullName>
    </recommendedName>
</protein>
<dbReference type="InterPro" id="IPR036699">
    <property type="entry name" value="YehR-like_sf"/>
</dbReference>
<dbReference type="AlphaFoldDB" id="A0A1T4QD44"/>
<reference evidence="4" key="1">
    <citation type="submission" date="2017-02" db="EMBL/GenBank/DDBJ databases">
        <authorList>
            <person name="Varghese N."/>
            <person name="Submissions S."/>
        </authorList>
    </citation>
    <scope>NUCLEOTIDE SEQUENCE [LARGE SCALE GENOMIC DNA]</scope>
    <source>
        <strain evidence="4">ATCC 25662</strain>
    </source>
</reference>
<dbReference type="SUPFAM" id="SSF160704">
    <property type="entry name" value="YehR-like"/>
    <property type="match status" value="1"/>
</dbReference>
<dbReference type="Gene3D" id="3.30.1830.10">
    <property type="entry name" value="YehR-like"/>
    <property type="match status" value="1"/>
</dbReference>
<dbReference type="STRING" id="118967.SAMN02745191_2394"/>
<feature type="region of interest" description="Disordered" evidence="1">
    <location>
        <begin position="19"/>
        <end position="43"/>
    </location>
</feature>